<dbReference type="AlphaFoldDB" id="A0A6J3LTH2"/>
<accession>A0A6J3LTH2</accession>
<dbReference type="Proteomes" id="UP000504637">
    <property type="component" value="Unplaced"/>
</dbReference>
<keyword evidence="2" id="KW-1185">Reference proteome</keyword>
<dbReference type="RefSeq" id="XP_033455615.1">
    <property type="nucleotide sequence ID" value="XM_033605933.1"/>
</dbReference>
<feature type="region of interest" description="Disordered" evidence="1">
    <location>
        <begin position="540"/>
        <end position="562"/>
    </location>
</feature>
<protein>
    <submittedName>
        <fullName evidence="3">Uncharacterized protein</fullName>
    </submittedName>
</protein>
<gene>
    <name evidence="3" type="ORF">K489DRAFT_384767</name>
</gene>
<dbReference type="OrthoDB" id="5354164at2759"/>
<dbReference type="GeneID" id="54363733"/>
<evidence type="ECO:0000313" key="2">
    <source>
        <dbReference type="Proteomes" id="UP000504637"/>
    </source>
</evidence>
<feature type="compositionally biased region" description="Basic and acidic residues" evidence="1">
    <location>
        <begin position="540"/>
        <end position="557"/>
    </location>
</feature>
<sequence length="1081" mass="120732">MANKITAALTSVTQETTVALANLNFDFALFKVEAPQEYSGVGQYLSKKRRDAAENGKEHIIARRLGALFGQALPATPTLIKAYGTRCSEIAKEAAAKQKYVRSKTLFDDWIGADATSIWAAATSGKGAIAVHLLACMLARIWTAHEATAIWEELIENRKADLGTADSADPMDISSLAASRIEITRDQISRWDASARAWISVADGVKKKQQTQLMLLMSNLSLPISKGGGVYDSVMSAWKGAMEIMEKVLNHTSQSVQDGAGLVGLASWHLYPDIYALRAVVKTVKFNDPLVPSDVLVTLGAGHSSSTDDTSVHWSLPLACLRYYGDPVPSSTTMAVTSSRLSMLECWFVILGSTMSTWGDLTQDLDSACKFIIALSDYVVFGVSPQLRRETTWLQHLSHAAQEFLTSREPERDMFQKLIARGSRRYAHFLAPLEGHPGGMFGLDSVRTLISMIKHPDNKVAVLRRIAEKRGELNSNLLIRYPRPEPQKQPLADSWDEMPLGDESDFLADFVLSTDYDRPTDALDLLSEAAQMTDTEKRLKADKHADHMSFSEDKPKNTDNFSVSLSKNASVSSTYLSSDVRQEPVDLRGQMKREKKSLDWEFATALAKQPSKKRKLDPQTDMTGHTRWVEEMRHIDNGELVKVLDNISIVESGPDKFVWIEDMTQEEQEHTGSLTYKTSYKCVLGDQSDAAMFIPNANFTTPWKDNSVEVDTLLLAFRCSWIDHAMLVEHLNNFNNPGHSTNHLLQYRTSLWNMAAAANIYKLMPHATINPSIFTRTLANASWAVTAEQSAPPRAFDFRLREWTTTLRDERKSLHTVTLTREQTMACIAHFENAQTDLDPNILKDAMALSCGNSIYVSAALMCDPYECPRDYEIKHVMGNIGRPGLSLMIPPMDPRTRKQDESTWAHVDHHDFDGRFEDCYQHTSLHLNFTGYQLPVGGLSHGRTITDAFFVESVVSVYDRSAWVADLDILKGLASQQLQRWPLVLCSHQDSACHSFPLTSIDSWDEYLDPPLNFGIFRGNGNWLARLAVVAHNALHQRETVLFKDADSVCWGCVSIFLATRKGSPMTTKTPEKSKPLFVC</sequence>
<evidence type="ECO:0000256" key="1">
    <source>
        <dbReference type="SAM" id="MobiDB-lite"/>
    </source>
</evidence>
<organism evidence="3">
    <name type="scientific">Dissoconium aciculare CBS 342.82</name>
    <dbReference type="NCBI Taxonomy" id="1314786"/>
    <lineage>
        <taxon>Eukaryota</taxon>
        <taxon>Fungi</taxon>
        <taxon>Dikarya</taxon>
        <taxon>Ascomycota</taxon>
        <taxon>Pezizomycotina</taxon>
        <taxon>Dothideomycetes</taxon>
        <taxon>Dothideomycetidae</taxon>
        <taxon>Mycosphaerellales</taxon>
        <taxon>Dissoconiaceae</taxon>
        <taxon>Dissoconium</taxon>
    </lineage>
</organism>
<name>A0A6J3LTH2_9PEZI</name>
<proteinExistence type="predicted"/>
<evidence type="ECO:0000313" key="3">
    <source>
        <dbReference type="RefSeq" id="XP_033455615.1"/>
    </source>
</evidence>
<reference evidence="3" key="3">
    <citation type="submission" date="2025-08" db="UniProtKB">
        <authorList>
            <consortium name="RefSeq"/>
        </authorList>
    </citation>
    <scope>IDENTIFICATION</scope>
    <source>
        <strain evidence="3">CBS 342.82</strain>
    </source>
</reference>
<reference evidence="3" key="2">
    <citation type="submission" date="2020-04" db="EMBL/GenBank/DDBJ databases">
        <authorList>
            <consortium name="NCBI Genome Project"/>
        </authorList>
    </citation>
    <scope>NUCLEOTIDE SEQUENCE</scope>
    <source>
        <strain evidence="3">CBS 342.82</strain>
    </source>
</reference>
<reference evidence="3" key="1">
    <citation type="submission" date="2020-01" db="EMBL/GenBank/DDBJ databases">
        <authorList>
            <consortium name="DOE Joint Genome Institute"/>
            <person name="Haridas S."/>
            <person name="Albert R."/>
            <person name="Binder M."/>
            <person name="Bloem J."/>
            <person name="Labutti K."/>
            <person name="Salamov A."/>
            <person name="Andreopoulos B."/>
            <person name="Baker S.E."/>
            <person name="Barry K."/>
            <person name="Bills G."/>
            <person name="Bluhm B.H."/>
            <person name="Cannon C."/>
            <person name="Castanera R."/>
            <person name="Culley D.E."/>
            <person name="Daum C."/>
            <person name="Ezra D."/>
            <person name="Gonzalez J.B."/>
            <person name="Henrissat B."/>
            <person name="Kuo A."/>
            <person name="Liang C."/>
            <person name="Lipzen A."/>
            <person name="Lutzoni F."/>
            <person name="Magnuson J."/>
            <person name="Mondo S."/>
            <person name="Nolan M."/>
            <person name="Ohm R."/>
            <person name="Pangilinan J."/>
            <person name="Park H.-J."/>
            <person name="Ramirez L."/>
            <person name="Alfaro M."/>
            <person name="Sun H."/>
            <person name="Tritt A."/>
            <person name="Yoshinaga Y."/>
            <person name="Zwiers L.-H."/>
            <person name="Turgeon B.G."/>
            <person name="Goodwin S.B."/>
            <person name="Spatafora J.W."/>
            <person name="Crous P.W."/>
            <person name="Grigoriev I.V."/>
        </authorList>
    </citation>
    <scope>NUCLEOTIDE SEQUENCE</scope>
    <source>
        <strain evidence="3">CBS 342.82</strain>
    </source>
</reference>